<protein>
    <submittedName>
        <fullName evidence="3">T9SS type A sorting domain-containing protein</fullName>
    </submittedName>
</protein>
<gene>
    <name evidence="3" type="ORF">FSB75_14210</name>
</gene>
<dbReference type="RefSeq" id="WP_146788843.1">
    <property type="nucleotide sequence ID" value="NZ_BAABIO010000003.1"/>
</dbReference>
<evidence type="ECO:0000313" key="4">
    <source>
        <dbReference type="Proteomes" id="UP000321204"/>
    </source>
</evidence>
<dbReference type="NCBIfam" id="TIGR04183">
    <property type="entry name" value="Por_Secre_tail"/>
    <property type="match status" value="1"/>
</dbReference>
<dbReference type="Proteomes" id="UP000321204">
    <property type="component" value="Chromosome"/>
</dbReference>
<reference evidence="3 4" key="1">
    <citation type="journal article" date="2015" name="Int. J. Syst. Evol. Microbiol.">
        <title>Flavisolibacter ginsenosidimutans sp. nov., with ginsenoside-converting activity isolated from soil used for cultivating ginseng.</title>
        <authorList>
            <person name="Zhao Y."/>
            <person name="Liu Q."/>
            <person name="Kang M.S."/>
            <person name="Jin F."/>
            <person name="Yu H."/>
            <person name="Im W.T."/>
        </authorList>
    </citation>
    <scope>NUCLEOTIDE SEQUENCE [LARGE SCALE GENOMIC DNA]</scope>
    <source>
        <strain evidence="3 4">Gsoil 636</strain>
    </source>
</reference>
<dbReference type="InterPro" id="IPR006626">
    <property type="entry name" value="PbH1"/>
</dbReference>
<dbReference type="InterPro" id="IPR039448">
    <property type="entry name" value="Beta_helix"/>
</dbReference>
<keyword evidence="4" id="KW-1185">Reference proteome</keyword>
<dbReference type="InterPro" id="IPR026444">
    <property type="entry name" value="Secre_tail"/>
</dbReference>
<accession>A0A5B8ULV7</accession>
<dbReference type="InterPro" id="IPR011050">
    <property type="entry name" value="Pectin_lyase_fold/virulence"/>
</dbReference>
<dbReference type="Gene3D" id="2.160.20.10">
    <property type="entry name" value="Single-stranded right-handed beta-helix, Pectin lyase-like"/>
    <property type="match status" value="2"/>
</dbReference>
<dbReference type="EMBL" id="CP042433">
    <property type="protein sequence ID" value="QEC57005.1"/>
    <property type="molecule type" value="Genomic_DNA"/>
</dbReference>
<feature type="domain" description="Secretion system C-terminal sorting" evidence="2">
    <location>
        <begin position="643"/>
        <end position="708"/>
    </location>
</feature>
<proteinExistence type="predicted"/>
<dbReference type="Pfam" id="PF18962">
    <property type="entry name" value="Por_Secre_tail"/>
    <property type="match status" value="1"/>
</dbReference>
<evidence type="ECO:0000313" key="3">
    <source>
        <dbReference type="EMBL" id="QEC57005.1"/>
    </source>
</evidence>
<evidence type="ECO:0000259" key="1">
    <source>
        <dbReference type="Pfam" id="PF13229"/>
    </source>
</evidence>
<organism evidence="3 4">
    <name type="scientific">Flavisolibacter ginsenosidimutans</name>
    <dbReference type="NCBI Taxonomy" id="661481"/>
    <lineage>
        <taxon>Bacteria</taxon>
        <taxon>Pseudomonadati</taxon>
        <taxon>Bacteroidota</taxon>
        <taxon>Chitinophagia</taxon>
        <taxon>Chitinophagales</taxon>
        <taxon>Chitinophagaceae</taxon>
        <taxon>Flavisolibacter</taxon>
    </lineage>
</organism>
<dbReference type="OrthoDB" id="3333873at2"/>
<dbReference type="KEGG" id="fgg:FSB75_14210"/>
<dbReference type="InterPro" id="IPR012334">
    <property type="entry name" value="Pectin_lyas_fold"/>
</dbReference>
<feature type="domain" description="Right handed beta helix" evidence="1">
    <location>
        <begin position="142"/>
        <end position="327"/>
    </location>
</feature>
<evidence type="ECO:0000259" key="2">
    <source>
        <dbReference type="Pfam" id="PF18962"/>
    </source>
</evidence>
<dbReference type="SUPFAM" id="SSF51126">
    <property type="entry name" value="Pectin lyase-like"/>
    <property type="match status" value="2"/>
</dbReference>
<dbReference type="Pfam" id="PF13229">
    <property type="entry name" value="Beta_helix"/>
    <property type="match status" value="1"/>
</dbReference>
<dbReference type="AlphaFoldDB" id="A0A5B8ULV7"/>
<name>A0A5B8ULV7_9BACT</name>
<dbReference type="SMART" id="SM00710">
    <property type="entry name" value="PbH1"/>
    <property type="match status" value="11"/>
</dbReference>
<sequence>MNHPRFANSKHLLCTAAFQLFVFVLFAQNKTYYVSPAGNDANDGLTTGTAWQTTAKVSGFSFQPGDKILFEGGQTFTGFLEFGNDDNGTGKATVNANTTTGLYAYNVGGMEVQNLVFTANGATNNTANGVEFYTDQTVTNLDHIVVNNVEVYGYGGRGILVGGWGTTKGYNGVRITNCIARNNGRAGIEIYHSSLQYINTNVYVAYCRAYQNDGRSDFTANYSGSGIIVSGSDGALVEYCEAFENGKNNGGTDGGPIGIWFHNLKNGTIQFCESHHNKAGLNADGGGFDLDGGCQNCTVQYCYSHDNEGAGYGLFEYGSDNAFTNNVVRYNISQNDGRKNDYGGIALWGVDASHKITNTEIYNNTVYVNNAAVVNGTPSAVMILNDNASQIHLRNNIFYVTGGANMLDAATTADVSAILFQNNNYYAESGGNFLWGVNTYTTLNAWKAAATGQEMLNATSVGSAANPLLVNAGGGGTIGPASGGDLLALTAYQLQGSSALINAGLNLSSLFGINPGTRDFYNNPIPINGAYDIGAHEFGYVALPVSYITLTGRLSEKTLYVSWMLNSTRTVEKVVVETSTDGRNFLSLKEYNGLNQLQAAESIAGNFPNVLFCRAKAVGKTGEVEYSKIVRLQKSSLQNTLNVYPVPATNTIFVQSVLPLKAGVLVLRNAAGQVVLQKEIAAGTTSLSLDLSALTSGVYMGELKSSDGLQQAFKVSKQ</sequence>